<accession>A0A1I1MYF8</accession>
<sequence length="134" mass="14244">MSTPARRWLGEGADWDRRAPLVPVTVPQHWAAICCPGVPVLAALATGELHGPVIYRPARDTAYALVSPEGAARWRWPGTRVIGPGSVLVVPDPHRTPLAAGAPWWASPLRVLPDGGVPLVDPLGLRPVLAPLRA</sequence>
<gene>
    <name evidence="1" type="ORF">SAMN05421773_107144</name>
</gene>
<dbReference type="AlphaFoldDB" id="A0A1I1MYF8"/>
<evidence type="ECO:0000313" key="2">
    <source>
        <dbReference type="Proteomes" id="UP000199207"/>
    </source>
</evidence>
<reference evidence="1 2" key="1">
    <citation type="submission" date="2016-10" db="EMBL/GenBank/DDBJ databases">
        <authorList>
            <person name="de Groot N.N."/>
        </authorList>
    </citation>
    <scope>NUCLEOTIDE SEQUENCE [LARGE SCALE GENOMIC DNA]</scope>
    <source>
        <strain evidence="1 2">CGMCC 4.5739</strain>
    </source>
</reference>
<organism evidence="1 2">
    <name type="scientific">Streptomyces aidingensis</name>
    <dbReference type="NCBI Taxonomy" id="910347"/>
    <lineage>
        <taxon>Bacteria</taxon>
        <taxon>Bacillati</taxon>
        <taxon>Actinomycetota</taxon>
        <taxon>Actinomycetes</taxon>
        <taxon>Kitasatosporales</taxon>
        <taxon>Streptomycetaceae</taxon>
        <taxon>Streptomyces</taxon>
    </lineage>
</organism>
<evidence type="ECO:0000313" key="1">
    <source>
        <dbReference type="EMBL" id="SFC90441.1"/>
    </source>
</evidence>
<proteinExistence type="predicted"/>
<dbReference type="RefSeq" id="WP_093839258.1">
    <property type="nucleotide sequence ID" value="NZ_FOLM01000007.1"/>
</dbReference>
<name>A0A1I1MYF8_9ACTN</name>
<protein>
    <submittedName>
        <fullName evidence="1">Uncharacterized protein</fullName>
    </submittedName>
</protein>
<dbReference type="EMBL" id="FOLM01000007">
    <property type="protein sequence ID" value="SFC90441.1"/>
    <property type="molecule type" value="Genomic_DNA"/>
</dbReference>
<dbReference type="Proteomes" id="UP000199207">
    <property type="component" value="Unassembled WGS sequence"/>
</dbReference>
<keyword evidence="2" id="KW-1185">Reference proteome</keyword>